<feature type="region of interest" description="Disordered" evidence="1">
    <location>
        <begin position="1"/>
        <end position="73"/>
    </location>
</feature>
<reference evidence="3 4" key="1">
    <citation type="submission" date="2016-06" db="EMBL/GenBank/DDBJ databases">
        <authorList>
            <person name="Kjaerup R.B."/>
            <person name="Dalgaard T.S."/>
            <person name="Juul-Madsen H.R."/>
        </authorList>
    </citation>
    <scope>NUCLEOTIDE SEQUENCE [LARGE SCALE GENOMIC DNA]</scope>
    <source>
        <strain evidence="3 4">DSM 45577</strain>
    </source>
</reference>
<accession>A0A1C6UCT2</accession>
<dbReference type="Proteomes" id="UP000198937">
    <property type="component" value="Unassembled WGS sequence"/>
</dbReference>
<feature type="transmembrane region" description="Helical" evidence="2">
    <location>
        <begin position="158"/>
        <end position="180"/>
    </location>
</feature>
<evidence type="ECO:0000313" key="3">
    <source>
        <dbReference type="EMBL" id="SCL51900.1"/>
    </source>
</evidence>
<organism evidence="3 4">
    <name type="scientific">Micromonospora yangpuensis</name>
    <dbReference type="NCBI Taxonomy" id="683228"/>
    <lineage>
        <taxon>Bacteria</taxon>
        <taxon>Bacillati</taxon>
        <taxon>Actinomycetota</taxon>
        <taxon>Actinomycetes</taxon>
        <taxon>Micromonosporales</taxon>
        <taxon>Micromonosporaceae</taxon>
        <taxon>Micromonospora</taxon>
    </lineage>
</organism>
<feature type="transmembrane region" description="Helical" evidence="2">
    <location>
        <begin position="82"/>
        <end position="103"/>
    </location>
</feature>
<name>A0A1C6UCT2_9ACTN</name>
<keyword evidence="2" id="KW-1133">Transmembrane helix</keyword>
<keyword evidence="2" id="KW-0812">Transmembrane</keyword>
<keyword evidence="2" id="KW-0472">Membrane</keyword>
<protein>
    <submittedName>
        <fullName evidence="3">Uncharacterized protein</fullName>
    </submittedName>
</protein>
<keyword evidence="4" id="KW-1185">Reference proteome</keyword>
<evidence type="ECO:0000313" key="4">
    <source>
        <dbReference type="Proteomes" id="UP000198937"/>
    </source>
</evidence>
<dbReference type="RefSeq" id="WP_175440478.1">
    <property type="nucleotide sequence ID" value="NZ_FMIA01000002.1"/>
</dbReference>
<dbReference type="EMBL" id="FMIA01000002">
    <property type="protein sequence ID" value="SCL51900.1"/>
    <property type="molecule type" value="Genomic_DNA"/>
</dbReference>
<proteinExistence type="predicted"/>
<feature type="transmembrane region" description="Helical" evidence="2">
    <location>
        <begin position="123"/>
        <end position="146"/>
    </location>
</feature>
<sequence>MVIAGGPQGVANRAAQPRRGGTAAQPRRGGTAAQPRRGGTAAQPRRGGTAAQPRRGGTAAQPRRGGTAAQPRRGGTAATVSAILATVLLVVVALVVALVAMFLPMAAAGCGASGTEGLLVCNAFGHLVMLGAPFGGAVLGVLLALVGFLPFPLRHRRAIFIGAGYLVVLGGLGLAFLVAFSGW</sequence>
<evidence type="ECO:0000256" key="1">
    <source>
        <dbReference type="SAM" id="MobiDB-lite"/>
    </source>
</evidence>
<evidence type="ECO:0000256" key="2">
    <source>
        <dbReference type="SAM" id="Phobius"/>
    </source>
</evidence>
<dbReference type="AlphaFoldDB" id="A0A1C6UCT2"/>
<gene>
    <name evidence="3" type="ORF">GA0070617_1916</name>
</gene>